<protein>
    <recommendedName>
        <fullName evidence="4">YcxB-like protein domain-containing protein</fullName>
    </recommendedName>
</protein>
<keyword evidence="3" id="KW-1185">Reference proteome</keyword>
<feature type="transmembrane region" description="Helical" evidence="1">
    <location>
        <begin position="29"/>
        <end position="46"/>
    </location>
</feature>
<keyword evidence="1" id="KW-1133">Transmembrane helix</keyword>
<dbReference type="RefSeq" id="WP_066750991.1">
    <property type="nucleotide sequence ID" value="NZ_JBHUMB010000014.1"/>
</dbReference>
<accession>A0ABW5UDY0</accession>
<feature type="transmembrane region" description="Helical" evidence="1">
    <location>
        <begin position="52"/>
        <end position="70"/>
    </location>
</feature>
<comment type="caution">
    <text evidence="2">The sequence shown here is derived from an EMBL/GenBank/DDBJ whole genome shotgun (WGS) entry which is preliminary data.</text>
</comment>
<keyword evidence="1" id="KW-0472">Membrane</keyword>
<evidence type="ECO:0000313" key="3">
    <source>
        <dbReference type="Proteomes" id="UP001597418"/>
    </source>
</evidence>
<dbReference type="EMBL" id="JBHUMB010000014">
    <property type="protein sequence ID" value="MFD2744121.1"/>
    <property type="molecule type" value="Genomic_DNA"/>
</dbReference>
<reference evidence="3" key="1">
    <citation type="journal article" date="2019" name="Int. J. Syst. Evol. Microbiol.">
        <title>The Global Catalogue of Microorganisms (GCM) 10K type strain sequencing project: providing services to taxonomists for standard genome sequencing and annotation.</title>
        <authorList>
            <consortium name="The Broad Institute Genomics Platform"/>
            <consortium name="The Broad Institute Genome Sequencing Center for Infectious Disease"/>
            <person name="Wu L."/>
            <person name="Ma J."/>
        </authorList>
    </citation>
    <scope>NUCLEOTIDE SEQUENCE [LARGE SCALE GENOMIC DNA]</scope>
    <source>
        <strain evidence="3">KCTC 42247</strain>
    </source>
</reference>
<keyword evidence="1" id="KW-0812">Transmembrane</keyword>
<evidence type="ECO:0008006" key="4">
    <source>
        <dbReference type="Google" id="ProtNLM"/>
    </source>
</evidence>
<proteinExistence type="predicted"/>
<gene>
    <name evidence="2" type="ORF">ACFSQ6_12040</name>
</gene>
<name>A0ABW5UDY0_9SPHI</name>
<organism evidence="2 3">
    <name type="scientific">Sphingobacterium populi</name>
    <dbReference type="NCBI Taxonomy" id="1812824"/>
    <lineage>
        <taxon>Bacteria</taxon>
        <taxon>Pseudomonadati</taxon>
        <taxon>Bacteroidota</taxon>
        <taxon>Sphingobacteriia</taxon>
        <taxon>Sphingobacteriales</taxon>
        <taxon>Sphingobacteriaceae</taxon>
        <taxon>Sphingobacterium</taxon>
    </lineage>
</organism>
<evidence type="ECO:0000313" key="2">
    <source>
        <dbReference type="EMBL" id="MFD2744121.1"/>
    </source>
</evidence>
<evidence type="ECO:0000256" key="1">
    <source>
        <dbReference type="SAM" id="Phobius"/>
    </source>
</evidence>
<sequence>MTPLRAKYQIEETAAEFSFKPFHTSKSKLGWFMFAIVLFVGLSAYFLGRENYLLLILSITLSLILVWYFAKLLLVYSPLKYTFDTANNAVYYSNLWYQKKRILILDQVVIFRNTEMGSWHYSMGERKKQFVKSYIISEYFPNRKGNAALSGFENEILRKIEQMIDQSTNNISVKQGGFRFNS</sequence>
<dbReference type="Proteomes" id="UP001597418">
    <property type="component" value="Unassembled WGS sequence"/>
</dbReference>